<feature type="transmembrane region" description="Helical" evidence="1">
    <location>
        <begin position="20"/>
        <end position="38"/>
    </location>
</feature>
<feature type="transmembrane region" description="Helical" evidence="1">
    <location>
        <begin position="71"/>
        <end position="90"/>
    </location>
</feature>
<accession>A0A848K6K7</accession>
<dbReference type="EMBL" id="VCQU01000001">
    <property type="protein sequence ID" value="NMN94161.1"/>
    <property type="molecule type" value="Genomic_DNA"/>
</dbReference>
<evidence type="ECO:0008006" key="4">
    <source>
        <dbReference type="Google" id="ProtNLM"/>
    </source>
</evidence>
<protein>
    <recommendedName>
        <fullName evidence="4">Histidine kinase</fullName>
    </recommendedName>
</protein>
<feature type="transmembrane region" description="Helical" evidence="1">
    <location>
        <begin position="122"/>
        <end position="140"/>
    </location>
</feature>
<name>A0A848K6K7_9NOCA</name>
<dbReference type="RefSeq" id="WP_169584849.1">
    <property type="nucleotide sequence ID" value="NZ_VCQU01000001.1"/>
</dbReference>
<keyword evidence="1" id="KW-0812">Transmembrane</keyword>
<feature type="transmembrane region" description="Helical" evidence="1">
    <location>
        <begin position="44"/>
        <end position="64"/>
    </location>
</feature>
<reference evidence="2 3" key="2">
    <citation type="submission" date="2020-06" db="EMBL/GenBank/DDBJ databases">
        <title>Antribacter stalactiti gen. nov., sp. nov., a new member of the family Nacardiaceae isolated from a cave.</title>
        <authorList>
            <person name="Kim I.S."/>
        </authorList>
    </citation>
    <scope>NUCLEOTIDE SEQUENCE [LARGE SCALE GENOMIC DNA]</scope>
    <source>
        <strain evidence="2 3">YC2-7</strain>
    </source>
</reference>
<dbReference type="AlphaFoldDB" id="A0A848K6K7"/>
<evidence type="ECO:0000313" key="3">
    <source>
        <dbReference type="Proteomes" id="UP000535543"/>
    </source>
</evidence>
<evidence type="ECO:0000256" key="1">
    <source>
        <dbReference type="SAM" id="Phobius"/>
    </source>
</evidence>
<keyword evidence="1" id="KW-0472">Membrane</keyword>
<keyword evidence="3" id="KW-1185">Reference proteome</keyword>
<feature type="transmembrane region" description="Helical" evidence="1">
    <location>
        <begin position="146"/>
        <end position="165"/>
    </location>
</feature>
<comment type="caution">
    <text evidence="2">The sequence shown here is derived from an EMBL/GenBank/DDBJ whole genome shotgun (WGS) entry which is preliminary data.</text>
</comment>
<sequence>MIDRDRDLRSLLGLRGKPMVMLLGLLWLMIGTVMVRNVEIATNAGVIVGCYVFIGVAATAVIVIDGDPFPLREAWFVVAVGPITTCIAARDAGPRLAGSYTFWTALPYALVVSMVIVRGRPVLAWAGVGATALVIADAVQDSDINGAAIVATLAPVGTVAAVTVFRMIMRPTMTSLYALQEDATIRAAAEATMRAQNEERDRQLERLDELARPMLDLIASGEVLTFAQREECRLLEAELRDGLRAPQLSSKALVAAARGARRRGVEVVLLDDGGFADATPDVHVAVLDYATQALDAANVGSVTVRVLPVGRRYLASVLVSVPTEDRRTEIGRDGVVRTVVEAH</sequence>
<dbReference type="Proteomes" id="UP000535543">
    <property type="component" value="Unassembled WGS sequence"/>
</dbReference>
<organism evidence="2 3">
    <name type="scientific">Antrihabitans stalactiti</name>
    <dbReference type="NCBI Taxonomy" id="2584121"/>
    <lineage>
        <taxon>Bacteria</taxon>
        <taxon>Bacillati</taxon>
        <taxon>Actinomycetota</taxon>
        <taxon>Actinomycetes</taxon>
        <taxon>Mycobacteriales</taxon>
        <taxon>Nocardiaceae</taxon>
        <taxon>Antrihabitans</taxon>
    </lineage>
</organism>
<evidence type="ECO:0000313" key="2">
    <source>
        <dbReference type="EMBL" id="NMN94161.1"/>
    </source>
</evidence>
<reference evidence="2 3" key="1">
    <citation type="submission" date="2019-05" db="EMBL/GenBank/DDBJ databases">
        <authorList>
            <person name="Lee S.D."/>
        </authorList>
    </citation>
    <scope>NUCLEOTIDE SEQUENCE [LARGE SCALE GENOMIC DNA]</scope>
    <source>
        <strain evidence="2 3">YC2-7</strain>
    </source>
</reference>
<keyword evidence="1" id="KW-1133">Transmembrane helix</keyword>
<proteinExistence type="predicted"/>
<gene>
    <name evidence="2" type="ORF">FGL95_03810</name>
</gene>
<feature type="transmembrane region" description="Helical" evidence="1">
    <location>
        <begin position="96"/>
        <end position="117"/>
    </location>
</feature>